<dbReference type="OrthoDB" id="6359816at2759"/>
<gene>
    <name evidence="1" type="ORF">Tdes44962_MAKER08986</name>
</gene>
<proteinExistence type="predicted"/>
<dbReference type="Proteomes" id="UP001138500">
    <property type="component" value="Unassembled WGS sequence"/>
</dbReference>
<evidence type="ECO:0000313" key="1">
    <source>
        <dbReference type="EMBL" id="KAH9830871.1"/>
    </source>
</evidence>
<keyword evidence="2" id="KW-1185">Reference proteome</keyword>
<reference evidence="1 2" key="1">
    <citation type="journal article" date="2018" name="IMA Fungus">
        <title>IMA Genome-F 10: Nine draft genome sequences of Claviceps purpurea s.lat., including C. arundinis, C. humidiphila, and C. cf. spartinae, pseudomolecules for the pitch canker pathogen Fusarium circinatum, draft genome of Davidsoniella eucalypti, Grosmannia galeiformis, Quambalaria eucalypti, and Teratosphaeria destructans.</title>
        <authorList>
            <person name="Wingfield B.D."/>
            <person name="Liu M."/>
            <person name="Nguyen H.D."/>
            <person name="Lane F.A."/>
            <person name="Morgan S.W."/>
            <person name="De Vos L."/>
            <person name="Wilken P.M."/>
            <person name="Duong T.A."/>
            <person name="Aylward J."/>
            <person name="Coetzee M.P."/>
            <person name="Dadej K."/>
            <person name="De Beer Z.W."/>
            <person name="Findlay W."/>
            <person name="Havenga M."/>
            <person name="Kolarik M."/>
            <person name="Menzies J.G."/>
            <person name="Naidoo K."/>
            <person name="Pochopski O."/>
            <person name="Shoukouhi P."/>
            <person name="Santana Q.C."/>
            <person name="Seifert K.A."/>
            <person name="Soal N."/>
            <person name="Steenkamp E.T."/>
            <person name="Tatham C.T."/>
            <person name="van der Nest M.A."/>
            <person name="Wingfield M.J."/>
        </authorList>
    </citation>
    <scope>NUCLEOTIDE SEQUENCE [LARGE SCALE GENOMIC DNA]</scope>
    <source>
        <strain evidence="1">CMW44962</strain>
    </source>
</reference>
<dbReference type="AlphaFoldDB" id="A0A9W7SV90"/>
<sequence length="164" mass="18223">MAADEPEAVGLMLESLYGYDYLDGRDTRATHLKTHVWIAQIATKYMLPQLRWAAFAGFGSASTEAWQCDEFAEAVDMICFLGEEAGGLADIATKVIIEHAAALLHDDAYRCFQEVLGKHASLAISVAKGLSRVGFEKEKETDDWPSFQLTKKKKSRKSAMVWDT</sequence>
<comment type="caution">
    <text evidence="1">The sequence shown here is derived from an EMBL/GenBank/DDBJ whole genome shotgun (WGS) entry which is preliminary data.</text>
</comment>
<dbReference type="EMBL" id="RIBY02001236">
    <property type="protein sequence ID" value="KAH9830871.1"/>
    <property type="molecule type" value="Genomic_DNA"/>
</dbReference>
<name>A0A9W7SV90_9PEZI</name>
<reference evidence="1 2" key="2">
    <citation type="journal article" date="2021" name="Curr. Genet.">
        <title>Genetic response to nitrogen starvation in the aggressive Eucalyptus foliar pathogen Teratosphaeria destructans.</title>
        <authorList>
            <person name="Havenga M."/>
            <person name="Wingfield B.D."/>
            <person name="Wingfield M.J."/>
            <person name="Dreyer L.L."/>
            <person name="Roets F."/>
            <person name="Aylward J."/>
        </authorList>
    </citation>
    <scope>NUCLEOTIDE SEQUENCE [LARGE SCALE GENOMIC DNA]</scope>
    <source>
        <strain evidence="1">CMW44962</strain>
    </source>
</reference>
<protein>
    <submittedName>
        <fullName evidence="1">BTB/POZ protein</fullName>
    </submittedName>
</protein>
<organism evidence="1 2">
    <name type="scientific">Teratosphaeria destructans</name>
    <dbReference type="NCBI Taxonomy" id="418781"/>
    <lineage>
        <taxon>Eukaryota</taxon>
        <taxon>Fungi</taxon>
        <taxon>Dikarya</taxon>
        <taxon>Ascomycota</taxon>
        <taxon>Pezizomycotina</taxon>
        <taxon>Dothideomycetes</taxon>
        <taxon>Dothideomycetidae</taxon>
        <taxon>Mycosphaerellales</taxon>
        <taxon>Teratosphaeriaceae</taxon>
        <taxon>Teratosphaeria</taxon>
    </lineage>
</organism>
<accession>A0A9W7SV90</accession>
<evidence type="ECO:0000313" key="2">
    <source>
        <dbReference type="Proteomes" id="UP001138500"/>
    </source>
</evidence>